<organism evidence="2 3">
    <name type="scientific">Volvox africanus</name>
    <dbReference type="NCBI Taxonomy" id="51714"/>
    <lineage>
        <taxon>Eukaryota</taxon>
        <taxon>Viridiplantae</taxon>
        <taxon>Chlorophyta</taxon>
        <taxon>core chlorophytes</taxon>
        <taxon>Chlorophyceae</taxon>
        <taxon>CS clade</taxon>
        <taxon>Chlamydomonadales</taxon>
        <taxon>Volvocaceae</taxon>
        <taxon>Volvox</taxon>
    </lineage>
</organism>
<proteinExistence type="predicted"/>
<dbReference type="Proteomes" id="UP000747399">
    <property type="component" value="Unassembled WGS sequence"/>
</dbReference>
<protein>
    <submittedName>
        <fullName evidence="2">Uncharacterized protein</fullName>
    </submittedName>
</protein>
<dbReference type="AlphaFoldDB" id="A0A8J4B581"/>
<comment type="caution">
    <text evidence="2">The sequence shown here is derived from an EMBL/GenBank/DDBJ whole genome shotgun (WGS) entry which is preliminary data.</text>
</comment>
<sequence>MVKVRLRKLPVTAPAPPSAASMPAAAAAVAVLFTATTLSWSSGARGAVELHSYMRLGLVWQPLKYNVMQVVVFVVIFVIIHVKLAQLAAPVAMAASARTDIKCSVITSTGARRGAMVAACCVAATARTSGSAVEAVGAGDVGAGGGAIESPTRAERRSVRAAIRLGFCVGGGEVRGIGNASASTLRVALKGRPCNGI</sequence>
<accession>A0A8J4B581</accession>
<keyword evidence="1" id="KW-0472">Membrane</keyword>
<keyword evidence="3" id="KW-1185">Reference proteome</keyword>
<dbReference type="EMBL" id="BNCO01000017">
    <property type="protein sequence ID" value="GIL54321.1"/>
    <property type="molecule type" value="Genomic_DNA"/>
</dbReference>
<evidence type="ECO:0000313" key="3">
    <source>
        <dbReference type="Proteomes" id="UP000747399"/>
    </source>
</evidence>
<name>A0A8J4B581_9CHLO</name>
<feature type="transmembrane region" description="Helical" evidence="1">
    <location>
        <begin position="70"/>
        <end position="92"/>
    </location>
</feature>
<evidence type="ECO:0000256" key="1">
    <source>
        <dbReference type="SAM" id="Phobius"/>
    </source>
</evidence>
<keyword evidence="1" id="KW-1133">Transmembrane helix</keyword>
<gene>
    <name evidence="2" type="ORF">Vafri_9896</name>
</gene>
<keyword evidence="1" id="KW-0812">Transmembrane</keyword>
<reference evidence="2" key="1">
    <citation type="journal article" date="2021" name="Proc. Natl. Acad. Sci. U.S.A.">
        <title>Three genomes in the algal genus Volvox reveal the fate of a haploid sex-determining region after a transition to homothallism.</title>
        <authorList>
            <person name="Yamamoto K."/>
            <person name="Hamaji T."/>
            <person name="Kawai-Toyooka H."/>
            <person name="Matsuzaki R."/>
            <person name="Takahashi F."/>
            <person name="Nishimura Y."/>
            <person name="Kawachi M."/>
            <person name="Noguchi H."/>
            <person name="Minakuchi Y."/>
            <person name="Umen J.G."/>
            <person name="Toyoda A."/>
            <person name="Nozaki H."/>
        </authorList>
    </citation>
    <scope>NUCLEOTIDE SEQUENCE</scope>
    <source>
        <strain evidence="2">NIES-3780</strain>
    </source>
</reference>
<evidence type="ECO:0000313" key="2">
    <source>
        <dbReference type="EMBL" id="GIL54321.1"/>
    </source>
</evidence>